<evidence type="ECO:0000256" key="3">
    <source>
        <dbReference type="ARBA" id="ARBA00023136"/>
    </source>
</evidence>
<dbReference type="PANTHER" id="PTHR43649">
    <property type="entry name" value="ARABINOSE-BINDING PROTEIN-RELATED"/>
    <property type="match status" value="1"/>
</dbReference>
<dbReference type="InterPro" id="IPR006059">
    <property type="entry name" value="SBP"/>
</dbReference>
<dbReference type="Gene3D" id="3.40.190.10">
    <property type="entry name" value="Periplasmic binding protein-like II"/>
    <property type="match status" value="1"/>
</dbReference>
<dbReference type="Proteomes" id="UP000524237">
    <property type="component" value="Unassembled WGS sequence"/>
</dbReference>
<evidence type="ECO:0000256" key="1">
    <source>
        <dbReference type="ARBA" id="ARBA00022475"/>
    </source>
</evidence>
<reference evidence="7 8" key="1">
    <citation type="submission" date="2020-07" db="EMBL/GenBank/DDBJ databases">
        <title>Sequencing the genomes of 1000 actinobacteria strains.</title>
        <authorList>
            <person name="Klenk H.-P."/>
        </authorList>
    </citation>
    <scope>NUCLEOTIDE SEQUENCE [LARGE SCALE GENOMIC DNA]</scope>
    <source>
        <strain evidence="7 8">DSM 23737</strain>
    </source>
</reference>
<keyword evidence="7" id="KW-0813">Transport</keyword>
<organism evidence="7 8">
    <name type="scientific">Alpinimonas psychrophila</name>
    <dbReference type="NCBI Taxonomy" id="748908"/>
    <lineage>
        <taxon>Bacteria</taxon>
        <taxon>Bacillati</taxon>
        <taxon>Actinomycetota</taxon>
        <taxon>Actinomycetes</taxon>
        <taxon>Micrococcales</taxon>
        <taxon>Microbacteriaceae</taxon>
        <taxon>Alpinimonas</taxon>
    </lineage>
</organism>
<dbReference type="Pfam" id="PF01547">
    <property type="entry name" value="SBP_bac_1"/>
    <property type="match status" value="1"/>
</dbReference>
<gene>
    <name evidence="7" type="ORF">FB555_001127</name>
</gene>
<evidence type="ECO:0000313" key="8">
    <source>
        <dbReference type="Proteomes" id="UP000524237"/>
    </source>
</evidence>
<protein>
    <submittedName>
        <fullName evidence="7">Multiple sugar transport system substrate-binding protein</fullName>
    </submittedName>
</protein>
<evidence type="ECO:0000256" key="6">
    <source>
        <dbReference type="SAM" id="SignalP"/>
    </source>
</evidence>
<proteinExistence type="predicted"/>
<dbReference type="InterPro" id="IPR050490">
    <property type="entry name" value="Bact_solute-bd_prot1"/>
</dbReference>
<keyword evidence="2 6" id="KW-0732">Signal</keyword>
<dbReference type="RefSeq" id="WP_182484457.1">
    <property type="nucleotide sequence ID" value="NZ_JACGWU010000002.1"/>
</dbReference>
<feature type="chain" id="PRO_5030608437" evidence="6">
    <location>
        <begin position="34"/>
        <end position="421"/>
    </location>
</feature>
<accession>A0A7W3JTL2</accession>
<evidence type="ECO:0000313" key="7">
    <source>
        <dbReference type="EMBL" id="MBA8829029.1"/>
    </source>
</evidence>
<keyword evidence="4" id="KW-0564">Palmitate</keyword>
<comment type="caution">
    <text evidence="7">The sequence shown here is derived from an EMBL/GenBank/DDBJ whole genome shotgun (WGS) entry which is preliminary data.</text>
</comment>
<name>A0A7W3JTL2_9MICO</name>
<keyword evidence="8" id="KW-1185">Reference proteome</keyword>
<dbReference type="AlphaFoldDB" id="A0A7W3JTL2"/>
<evidence type="ECO:0000256" key="5">
    <source>
        <dbReference type="ARBA" id="ARBA00023288"/>
    </source>
</evidence>
<keyword evidence="1" id="KW-1003">Cell membrane</keyword>
<keyword evidence="5" id="KW-0449">Lipoprotein</keyword>
<keyword evidence="3" id="KW-0472">Membrane</keyword>
<evidence type="ECO:0000256" key="2">
    <source>
        <dbReference type="ARBA" id="ARBA00022729"/>
    </source>
</evidence>
<dbReference type="SUPFAM" id="SSF53850">
    <property type="entry name" value="Periplasmic binding protein-like II"/>
    <property type="match status" value="1"/>
</dbReference>
<feature type="signal peptide" evidence="6">
    <location>
        <begin position="1"/>
        <end position="33"/>
    </location>
</feature>
<dbReference type="PANTHER" id="PTHR43649:SF33">
    <property type="entry name" value="POLYGALACTURONAN_RHAMNOGALACTURONAN-BINDING PROTEIN YTCQ"/>
    <property type="match status" value="1"/>
</dbReference>
<dbReference type="EMBL" id="JACGWU010000002">
    <property type="protein sequence ID" value="MBA8829029.1"/>
    <property type="molecule type" value="Genomic_DNA"/>
</dbReference>
<keyword evidence="7" id="KW-0762">Sugar transport</keyword>
<sequence length="421" mass="44614">MMISSTSRRMMAVAAAFAITTAGLSACSTSADADAKSATEGGTLVFSNWQWLEPGRGEVMWEAVNGYVTDNPKAELVKSETAFAQYADKLNTQLGAGSGPDVFVIGDSQFVTLAEAGLLEPLNSSVSGVKLNASNDSMVLEGDQLGVTWDQVSYALLGNKIVMEQAGLTQMPTTVDELIAASKAIEANGADGFAVRHQMNDFGGWYFDFQAWPYGQGGAWSDGEKLTIDSPANVKGVSEFKRVMEAGIVPIGDDASTFRTKFKENQLGFTIDNSGAAASFASGGKLTGADILSAPLPFPFSGQNEHLILAVNANSKNKELAKNFVSWVVSESGQSALRPSMGASTMATNIPLEQEFETANPWAATYLENGSKSRSVLIPGFETETVPIMRIIMQAVERVIAEGQDPQAALSQAQQEAEAAN</sequence>
<evidence type="ECO:0000256" key="4">
    <source>
        <dbReference type="ARBA" id="ARBA00023139"/>
    </source>
</evidence>